<accession>A0ABT0RP11</accession>
<name>A0ABT0RP11_9SPHN</name>
<dbReference type="RefSeq" id="WP_249848723.1">
    <property type="nucleotide sequence ID" value="NZ_JAMGBD010000002.1"/>
</dbReference>
<dbReference type="EMBL" id="JAMGBD010000002">
    <property type="protein sequence ID" value="MCL6684305.1"/>
    <property type="molecule type" value="Genomic_DNA"/>
</dbReference>
<evidence type="ECO:0000313" key="2">
    <source>
        <dbReference type="Proteomes" id="UP001165363"/>
    </source>
</evidence>
<gene>
    <name evidence="1" type="ORF">LZ536_10385</name>
</gene>
<evidence type="ECO:0000313" key="1">
    <source>
        <dbReference type="EMBL" id="MCL6684305.1"/>
    </source>
</evidence>
<protein>
    <submittedName>
        <fullName evidence="1">Uncharacterized protein</fullName>
    </submittedName>
</protein>
<sequence>MYIKLLRPLHGWRQFAGEVGIIVVGVLVALAAQQIVEDLSWQRRANLATEALREEVADHYFYSVEIVMAQPCIDRLLALLEAELRKDSPRPATVYSDDLFRQFVYRAPTRTWSENKWASIVSEGVASHLAKDLRVILGEHYAQVTYMRDNNRTADQLGWRLGILGQPIEFDAGTRVRLSEAIAEARGRFSTMRLVGNQIIGSVQAMKLTPAEADLAEEIRQSGTLKFCRAHGLPIGKVEPQGP</sequence>
<reference evidence="1" key="1">
    <citation type="submission" date="2022-05" db="EMBL/GenBank/DDBJ databases">
        <authorList>
            <person name="Jo J.-H."/>
            <person name="Im W.-T."/>
        </authorList>
    </citation>
    <scope>NUCLEOTIDE SEQUENCE</scope>
    <source>
        <strain evidence="1">SE158</strain>
    </source>
</reference>
<comment type="caution">
    <text evidence="1">The sequence shown here is derived from an EMBL/GenBank/DDBJ whole genome shotgun (WGS) entry which is preliminary data.</text>
</comment>
<proteinExistence type="predicted"/>
<organism evidence="1 2">
    <name type="scientific">Sphingomonas alba</name>
    <dbReference type="NCBI Taxonomy" id="2908208"/>
    <lineage>
        <taxon>Bacteria</taxon>
        <taxon>Pseudomonadati</taxon>
        <taxon>Pseudomonadota</taxon>
        <taxon>Alphaproteobacteria</taxon>
        <taxon>Sphingomonadales</taxon>
        <taxon>Sphingomonadaceae</taxon>
        <taxon>Sphingomonas</taxon>
    </lineage>
</organism>
<keyword evidence="2" id="KW-1185">Reference proteome</keyword>
<dbReference type="Proteomes" id="UP001165363">
    <property type="component" value="Unassembled WGS sequence"/>
</dbReference>